<evidence type="ECO:0000313" key="9">
    <source>
        <dbReference type="EMBL" id="EGG21652.1"/>
    </source>
</evidence>
<accession>F4PTD0</accession>
<comment type="similarity">
    <text evidence="2">Belongs to the peptidase M50A family.</text>
</comment>
<dbReference type="GO" id="GO:0016020">
    <property type="term" value="C:membrane"/>
    <property type="evidence" value="ECO:0007669"/>
    <property type="project" value="InterPro"/>
</dbReference>
<dbReference type="InterPro" id="IPR001193">
    <property type="entry name" value="MBTPS2"/>
</dbReference>
<proteinExistence type="inferred from homology"/>
<evidence type="ECO:0000256" key="3">
    <source>
        <dbReference type="ARBA" id="ARBA00022692"/>
    </source>
</evidence>
<dbReference type="RefSeq" id="XP_004359502.1">
    <property type="nucleotide sequence ID" value="XM_004359445.1"/>
</dbReference>
<feature type="transmembrane region" description="Helical" evidence="7">
    <location>
        <begin position="399"/>
        <end position="420"/>
    </location>
</feature>
<sequence length="423" mass="48749">MTTTTMSETINYRHMCKEEYKYLILSVVGVISIIKYGQRFIDTHSIIYAYMVYNTFQQSSKEVDAEIRTILGAMVSSGQCRCHCSTANHLSISSFVVSAIFHEFGHAMSCLQLKNRINNIGLYIFFVIPGAYVDVNLDDLYRTPFWNQLKIYTAGVWHNLVLALFVSFIVLPSLPLLVSPIYRYSDTELYVTNVALTSPLSNKIFPGDHIISINDCPVTNQHDYIQCIYKVIDTKEQYCLRHDIHSCINETLNIRECLKNDKLTLIKKCTTTCDQPQYDCTEIYDYNYYIFKITVQSIGYNRPEELTFLGTPEELWNSYSTNNYISRFESLRSKDIPFILYTILNFVSAISLGLGAMNVLPIRFMDGQHIVDALVMTFLRSRSLEREDEDRIFEKSTKIIGTVTTILLLVNIIIATYYIFEGL</sequence>
<evidence type="ECO:0000259" key="8">
    <source>
        <dbReference type="Pfam" id="PF02163"/>
    </source>
</evidence>
<comment type="subcellular location">
    <subcellularLocation>
        <location evidence="1">Endomembrane system</location>
        <topology evidence="1">Multi-pass membrane protein</topology>
    </subcellularLocation>
</comment>
<dbReference type="InterPro" id="IPR008915">
    <property type="entry name" value="Peptidase_M50"/>
</dbReference>
<dbReference type="SUPFAM" id="SSF50156">
    <property type="entry name" value="PDZ domain-like"/>
    <property type="match status" value="1"/>
</dbReference>
<reference evidence="10" key="1">
    <citation type="journal article" date="2011" name="Genome Res.">
        <title>Phylogeny-wide analysis of social amoeba genomes highlights ancient origins for complex intercellular communication.</title>
        <authorList>
            <person name="Heidel A.J."/>
            <person name="Lawal H.M."/>
            <person name="Felder M."/>
            <person name="Schilde C."/>
            <person name="Helps N.R."/>
            <person name="Tunggal B."/>
            <person name="Rivero F."/>
            <person name="John U."/>
            <person name="Schleicher M."/>
            <person name="Eichinger L."/>
            <person name="Platzer M."/>
            <person name="Noegel A.A."/>
            <person name="Schaap P."/>
            <person name="Gloeckner G."/>
        </authorList>
    </citation>
    <scope>NUCLEOTIDE SEQUENCE [LARGE SCALE GENOMIC DNA]</scope>
    <source>
        <strain evidence="10">SH3</strain>
    </source>
</reference>
<dbReference type="OrthoDB" id="69989at2759"/>
<dbReference type="AlphaFoldDB" id="F4PTD0"/>
<evidence type="ECO:0000256" key="5">
    <source>
        <dbReference type="ARBA" id="ARBA00023136"/>
    </source>
</evidence>
<dbReference type="PANTHER" id="PTHR13325">
    <property type="entry name" value="PROTEASE M50 MEMBRANE-BOUND TRANSCRIPTION FACTOR SITE 2 PROTEASE"/>
    <property type="match status" value="1"/>
</dbReference>
<dbReference type="Proteomes" id="UP000007797">
    <property type="component" value="Unassembled WGS sequence"/>
</dbReference>
<dbReference type="GO" id="GO:1905897">
    <property type="term" value="P:regulation of response to endoplasmic reticulum stress"/>
    <property type="evidence" value="ECO:0007669"/>
    <property type="project" value="TreeGrafter"/>
</dbReference>
<keyword evidence="4 7" id="KW-1133">Transmembrane helix</keyword>
<feature type="transmembrane region" description="Helical" evidence="7">
    <location>
        <begin position="336"/>
        <end position="354"/>
    </location>
</feature>
<dbReference type="GeneID" id="14873977"/>
<dbReference type="STRING" id="1054147.F4PTD0"/>
<feature type="domain" description="Peptidase M50" evidence="8">
    <location>
        <begin position="93"/>
        <end position="379"/>
    </location>
</feature>
<evidence type="ECO:0000256" key="4">
    <source>
        <dbReference type="ARBA" id="ARBA00022989"/>
    </source>
</evidence>
<gene>
    <name evidence="9" type="primary">mbtps2</name>
    <name evidence="9" type="ORF">DFA_01538</name>
</gene>
<evidence type="ECO:0000256" key="6">
    <source>
        <dbReference type="ARBA" id="ARBA00032658"/>
    </source>
</evidence>
<keyword evidence="3 7" id="KW-0812">Transmembrane</keyword>
<evidence type="ECO:0000256" key="1">
    <source>
        <dbReference type="ARBA" id="ARBA00004127"/>
    </source>
</evidence>
<dbReference type="PANTHER" id="PTHR13325:SF3">
    <property type="entry name" value="MEMBRANE-BOUND TRANSCRIPTION FACTOR SITE-2 PROTEASE"/>
    <property type="match status" value="1"/>
</dbReference>
<evidence type="ECO:0000256" key="2">
    <source>
        <dbReference type="ARBA" id="ARBA00009989"/>
    </source>
</evidence>
<dbReference type="EMBL" id="GL883010">
    <property type="protein sequence ID" value="EGG21652.1"/>
    <property type="molecule type" value="Genomic_DNA"/>
</dbReference>
<feature type="transmembrane region" description="Helical" evidence="7">
    <location>
        <begin position="155"/>
        <end position="178"/>
    </location>
</feature>
<evidence type="ECO:0000313" key="10">
    <source>
        <dbReference type="Proteomes" id="UP000007797"/>
    </source>
</evidence>
<protein>
    <recommendedName>
        <fullName evidence="6">Endopeptidase S2P</fullName>
    </recommendedName>
</protein>
<keyword evidence="10" id="KW-1185">Reference proteome</keyword>
<dbReference type="GO" id="GO:0004222">
    <property type="term" value="F:metalloendopeptidase activity"/>
    <property type="evidence" value="ECO:0007669"/>
    <property type="project" value="InterPro"/>
</dbReference>
<dbReference type="Pfam" id="PF02163">
    <property type="entry name" value="Peptidase_M50"/>
    <property type="match status" value="1"/>
</dbReference>
<dbReference type="GO" id="GO:0031293">
    <property type="term" value="P:membrane protein intracellular domain proteolysis"/>
    <property type="evidence" value="ECO:0007669"/>
    <property type="project" value="TreeGrafter"/>
</dbReference>
<keyword evidence="5 7" id="KW-0472">Membrane</keyword>
<dbReference type="KEGG" id="dfa:DFA_01538"/>
<name>F4PTD0_CACFS</name>
<dbReference type="InterPro" id="IPR036034">
    <property type="entry name" value="PDZ_sf"/>
</dbReference>
<feature type="transmembrane region" description="Helical" evidence="7">
    <location>
        <begin position="117"/>
        <end position="135"/>
    </location>
</feature>
<evidence type="ECO:0000256" key="7">
    <source>
        <dbReference type="SAM" id="Phobius"/>
    </source>
</evidence>
<organism evidence="9 10">
    <name type="scientific">Cavenderia fasciculata</name>
    <name type="common">Slime mold</name>
    <name type="synonym">Dictyostelium fasciculatum</name>
    <dbReference type="NCBI Taxonomy" id="261658"/>
    <lineage>
        <taxon>Eukaryota</taxon>
        <taxon>Amoebozoa</taxon>
        <taxon>Evosea</taxon>
        <taxon>Eumycetozoa</taxon>
        <taxon>Dictyostelia</taxon>
        <taxon>Acytosteliales</taxon>
        <taxon>Cavenderiaceae</taxon>
        <taxon>Cavenderia</taxon>
    </lineage>
</organism>
<dbReference type="GO" id="GO:0005737">
    <property type="term" value="C:cytoplasm"/>
    <property type="evidence" value="ECO:0007669"/>
    <property type="project" value="TreeGrafter"/>
</dbReference>
<dbReference type="GO" id="GO:0012505">
    <property type="term" value="C:endomembrane system"/>
    <property type="evidence" value="ECO:0007669"/>
    <property type="project" value="UniProtKB-SubCell"/>
</dbReference>